<proteinExistence type="predicted"/>
<dbReference type="EMBL" id="CADIKH010000011">
    <property type="protein sequence ID" value="CAB3756389.1"/>
    <property type="molecule type" value="Genomic_DNA"/>
</dbReference>
<dbReference type="Pfam" id="PF00561">
    <property type="entry name" value="Abhydrolase_1"/>
    <property type="match status" value="1"/>
</dbReference>
<feature type="chain" id="PRO_5026782538" evidence="1">
    <location>
        <begin position="26"/>
        <end position="321"/>
    </location>
</feature>
<dbReference type="EC" id="3.5.1.-" evidence="3"/>
<dbReference type="InterPro" id="IPR029058">
    <property type="entry name" value="AB_hydrolase_fold"/>
</dbReference>
<sequence length="321" mass="34063">MNIRRKLATGLVVSLCGLTAISSHAEAQHYSPEPMCKTTDSQTGIAAQAHQQIADTPRGPIAYYRLGKGSPLVLVTGFRATLTEWDAAFLTDLAKYHDVIVFDNRGVGRSEPNANTFSIEDMARDTAALIDTLHLLQPTVAGWSMGGAIVQQLAIDSPASIGKMVLLSAPAPGSFGTPVSPQVEAVLSGKPGVGLRDVMGVLFPAADVDEASRCFKQDMFRPADYGKHPISAAVTAGQTDALRSWEANDAAGQALRAVRIPTLVMSGNDDSVVLQKNAEALKRLLPNARLLVVNAGGHAMMYQYPTGLARTISSFAGQQEH</sequence>
<gene>
    <name evidence="3" type="primary">rutD_1</name>
    <name evidence="3" type="ORF">LMG29542_02853</name>
</gene>
<dbReference type="SUPFAM" id="SSF53474">
    <property type="entry name" value="alpha/beta-Hydrolases"/>
    <property type="match status" value="1"/>
</dbReference>
<dbReference type="Proteomes" id="UP000494363">
    <property type="component" value="Unassembled WGS sequence"/>
</dbReference>
<dbReference type="InterPro" id="IPR050471">
    <property type="entry name" value="AB_hydrolase"/>
</dbReference>
<dbReference type="PANTHER" id="PTHR43433:SF5">
    <property type="entry name" value="AB HYDROLASE-1 DOMAIN-CONTAINING PROTEIN"/>
    <property type="match status" value="1"/>
</dbReference>
<dbReference type="PRINTS" id="PR00111">
    <property type="entry name" value="ABHYDROLASE"/>
</dbReference>
<name>A0A6J5DQ43_9BURK</name>
<dbReference type="GO" id="GO:0016787">
    <property type="term" value="F:hydrolase activity"/>
    <property type="evidence" value="ECO:0007669"/>
    <property type="project" value="UniProtKB-KW"/>
</dbReference>
<protein>
    <submittedName>
        <fullName evidence="3">Aminoacrylate hydrolase RutD</fullName>
        <ecNumber evidence="3">3.5.1.-</ecNumber>
    </submittedName>
</protein>
<keyword evidence="1" id="KW-0732">Signal</keyword>
<dbReference type="InterPro" id="IPR000073">
    <property type="entry name" value="AB_hydrolase_1"/>
</dbReference>
<dbReference type="PANTHER" id="PTHR43433">
    <property type="entry name" value="HYDROLASE, ALPHA/BETA FOLD FAMILY PROTEIN"/>
    <property type="match status" value="1"/>
</dbReference>
<dbReference type="AlphaFoldDB" id="A0A6J5DQ43"/>
<reference evidence="3 4" key="1">
    <citation type="submission" date="2020-04" db="EMBL/GenBank/DDBJ databases">
        <authorList>
            <person name="De Canck E."/>
        </authorList>
    </citation>
    <scope>NUCLEOTIDE SEQUENCE [LARGE SCALE GENOMIC DNA]</scope>
    <source>
        <strain evidence="3 4">LMG 29542</strain>
    </source>
</reference>
<feature type="signal peptide" evidence="1">
    <location>
        <begin position="1"/>
        <end position="25"/>
    </location>
</feature>
<evidence type="ECO:0000259" key="2">
    <source>
        <dbReference type="Pfam" id="PF00561"/>
    </source>
</evidence>
<keyword evidence="3" id="KW-0378">Hydrolase</keyword>
<evidence type="ECO:0000313" key="3">
    <source>
        <dbReference type="EMBL" id="CAB3756389.1"/>
    </source>
</evidence>
<evidence type="ECO:0000313" key="4">
    <source>
        <dbReference type="Proteomes" id="UP000494363"/>
    </source>
</evidence>
<evidence type="ECO:0000256" key="1">
    <source>
        <dbReference type="SAM" id="SignalP"/>
    </source>
</evidence>
<dbReference type="Gene3D" id="3.40.50.1820">
    <property type="entry name" value="alpha/beta hydrolase"/>
    <property type="match status" value="1"/>
</dbReference>
<accession>A0A6J5DQ43</accession>
<keyword evidence="4" id="KW-1185">Reference proteome</keyword>
<organism evidence="3 4">
    <name type="scientific">Paraburkholderia humisilvae</name>
    <dbReference type="NCBI Taxonomy" id="627669"/>
    <lineage>
        <taxon>Bacteria</taxon>
        <taxon>Pseudomonadati</taxon>
        <taxon>Pseudomonadota</taxon>
        <taxon>Betaproteobacteria</taxon>
        <taxon>Burkholderiales</taxon>
        <taxon>Burkholderiaceae</taxon>
        <taxon>Paraburkholderia</taxon>
    </lineage>
</organism>
<feature type="domain" description="AB hydrolase-1" evidence="2">
    <location>
        <begin position="71"/>
        <end position="302"/>
    </location>
</feature>